<dbReference type="EMBL" id="CP000825">
    <property type="protein sequence ID" value="ABV50656.1"/>
    <property type="molecule type" value="Genomic_DNA"/>
</dbReference>
<dbReference type="HOGENOM" id="CLU_2719091_0_0_3"/>
<name>A8G4X5_PROM2</name>
<accession>A8G4X5</accession>
<dbReference type="OrthoDB" id="541206at2"/>
<proteinExistence type="predicted"/>
<evidence type="ECO:0000313" key="1">
    <source>
        <dbReference type="EMBL" id="ABV50656.1"/>
    </source>
</evidence>
<dbReference type="Proteomes" id="UP000002014">
    <property type="component" value="Chromosome"/>
</dbReference>
<dbReference type="RefSeq" id="WP_012007742.1">
    <property type="nucleotide sequence ID" value="NC_009840.1"/>
</dbReference>
<reference evidence="1 2" key="1">
    <citation type="journal article" date="2007" name="PLoS Genet.">
        <title>Patterns and implications of gene gain and loss in the evolution of Prochlorococcus.</title>
        <authorList>
            <person name="Kettler G.C."/>
            <person name="Martiny A.C."/>
            <person name="Huang K."/>
            <person name="Zucker J."/>
            <person name="Coleman M.L."/>
            <person name="Rodrigue S."/>
            <person name="Chen F."/>
            <person name="Lapidus A."/>
            <person name="Ferriera S."/>
            <person name="Johnson J."/>
            <person name="Steglich C."/>
            <person name="Church G.M."/>
            <person name="Richardson P."/>
            <person name="Chisholm S.W."/>
        </authorList>
    </citation>
    <scope>NUCLEOTIDE SEQUENCE [LARGE SCALE GENOMIC DNA]</scope>
    <source>
        <strain evidence="1 2">MIT 9215</strain>
    </source>
</reference>
<organism evidence="1 2">
    <name type="scientific">Prochlorococcus marinus (strain MIT 9215)</name>
    <dbReference type="NCBI Taxonomy" id="93060"/>
    <lineage>
        <taxon>Bacteria</taxon>
        <taxon>Bacillati</taxon>
        <taxon>Cyanobacteriota</taxon>
        <taxon>Cyanophyceae</taxon>
        <taxon>Synechococcales</taxon>
        <taxon>Prochlorococcaceae</taxon>
        <taxon>Prochlorococcus</taxon>
    </lineage>
</organism>
<dbReference type="GO" id="GO:0003968">
    <property type="term" value="F:RNA-directed RNA polymerase activity"/>
    <property type="evidence" value="ECO:0007669"/>
    <property type="project" value="UniProtKB-KW"/>
</dbReference>
<dbReference type="AlphaFoldDB" id="A8G4X5"/>
<keyword evidence="1" id="KW-0808">Transferase</keyword>
<keyword evidence="1" id="KW-0696">RNA-directed RNA polymerase</keyword>
<sequence length="73" mass="8962">MRAYIEENLIVIRKYLKKRKKFTSKANNESIMEEFKEWSKDPLPKTESIWTLPDLTRNERLKNFCRSIKKEIR</sequence>
<evidence type="ECO:0000313" key="2">
    <source>
        <dbReference type="Proteomes" id="UP000002014"/>
    </source>
</evidence>
<dbReference type="STRING" id="93060.P9215_10411"/>
<dbReference type="KEGG" id="pmh:P9215_10411"/>
<gene>
    <name evidence="1" type="ordered locus">P9215_10411</name>
</gene>
<protein>
    <submittedName>
        <fullName evidence="1">Influenza RNA-dependent RNA polymerase-like protein</fullName>
    </submittedName>
</protein>
<keyword evidence="1" id="KW-0548">Nucleotidyltransferase</keyword>